<evidence type="ECO:0000259" key="8">
    <source>
        <dbReference type="Pfam" id="PF14693"/>
    </source>
</evidence>
<dbReference type="HAMAP" id="MF_01334">
    <property type="entry name" value="Ribosomal_bL25_CTC"/>
    <property type="match status" value="1"/>
</dbReference>
<dbReference type="InterPro" id="IPR001021">
    <property type="entry name" value="Ribosomal_bL25_long"/>
</dbReference>
<dbReference type="RefSeq" id="WP_136421449.1">
    <property type="nucleotide sequence ID" value="NZ_OZ241748.1"/>
</dbReference>
<feature type="region of interest" description="Disordered" evidence="6">
    <location>
        <begin position="187"/>
        <end position="214"/>
    </location>
</feature>
<dbReference type="Pfam" id="PF01386">
    <property type="entry name" value="Ribosomal_L25p"/>
    <property type="match status" value="1"/>
</dbReference>
<dbReference type="NCBIfam" id="NF004131">
    <property type="entry name" value="PRK05618.2-1"/>
    <property type="match status" value="1"/>
</dbReference>
<evidence type="ECO:0000256" key="4">
    <source>
        <dbReference type="ARBA" id="ARBA00023274"/>
    </source>
</evidence>
<comment type="subunit">
    <text evidence="5">Part of the 50S ribosomal subunit; part of the 5S rRNA/L5/L18/L25 subcomplex. Contacts the 5S rRNA. Binds to the 5S rRNA independently of L5 and L18.</text>
</comment>
<accession>A0A4S4G0L2</accession>
<proteinExistence type="inferred from homology"/>
<dbReference type="Gene3D" id="2.40.240.10">
    <property type="entry name" value="Ribosomal Protein L25, Chain P"/>
    <property type="match status" value="1"/>
</dbReference>
<name>A0A4S4G0L2_9MICO</name>
<feature type="domain" description="Large ribosomal subunit protein bL25 beta" evidence="8">
    <location>
        <begin position="104"/>
        <end position="184"/>
    </location>
</feature>
<dbReference type="InterPro" id="IPR020930">
    <property type="entry name" value="Ribosomal_uL5_bac-type"/>
</dbReference>
<evidence type="ECO:0000313" key="10">
    <source>
        <dbReference type="Proteomes" id="UP000307380"/>
    </source>
</evidence>
<dbReference type="AlphaFoldDB" id="A0A4S4G0L2"/>
<dbReference type="GO" id="GO:0022625">
    <property type="term" value="C:cytosolic large ribosomal subunit"/>
    <property type="evidence" value="ECO:0007669"/>
    <property type="project" value="TreeGrafter"/>
</dbReference>
<dbReference type="GO" id="GO:0006412">
    <property type="term" value="P:translation"/>
    <property type="evidence" value="ECO:0007669"/>
    <property type="project" value="UniProtKB-UniRule"/>
</dbReference>
<dbReference type="CDD" id="cd00495">
    <property type="entry name" value="Ribosomal_L25_TL5_CTC"/>
    <property type="match status" value="1"/>
</dbReference>
<feature type="domain" description="Large ribosomal subunit protein bL25 L25" evidence="7">
    <location>
        <begin position="14"/>
        <end position="96"/>
    </location>
</feature>
<feature type="compositionally biased region" description="Acidic residues" evidence="6">
    <location>
        <begin position="189"/>
        <end position="214"/>
    </location>
</feature>
<dbReference type="InterPro" id="IPR020057">
    <property type="entry name" value="Ribosomal_bL25_b-dom"/>
</dbReference>
<dbReference type="EMBL" id="SSSN01000002">
    <property type="protein sequence ID" value="THG36181.1"/>
    <property type="molecule type" value="Genomic_DNA"/>
</dbReference>
<dbReference type="GO" id="GO:0008097">
    <property type="term" value="F:5S rRNA binding"/>
    <property type="evidence" value="ECO:0007669"/>
    <property type="project" value="InterPro"/>
</dbReference>
<evidence type="ECO:0000256" key="1">
    <source>
        <dbReference type="ARBA" id="ARBA00022730"/>
    </source>
</evidence>
<dbReference type="InterPro" id="IPR011035">
    <property type="entry name" value="Ribosomal_bL25/Gln-tRNA_synth"/>
</dbReference>
<keyword evidence="3 5" id="KW-0689">Ribosomal protein</keyword>
<evidence type="ECO:0000256" key="3">
    <source>
        <dbReference type="ARBA" id="ARBA00022980"/>
    </source>
</evidence>
<dbReference type="SUPFAM" id="SSF50715">
    <property type="entry name" value="Ribosomal protein L25-like"/>
    <property type="match status" value="1"/>
</dbReference>
<organism evidence="9 10">
    <name type="scientific">Orlajensenia flava</name>
    <dbReference type="NCBI Taxonomy" id="2565934"/>
    <lineage>
        <taxon>Bacteria</taxon>
        <taxon>Bacillati</taxon>
        <taxon>Actinomycetota</taxon>
        <taxon>Actinomycetes</taxon>
        <taxon>Micrococcales</taxon>
        <taxon>Microbacteriaceae</taxon>
        <taxon>Orlajensenia</taxon>
    </lineage>
</organism>
<keyword evidence="1 5" id="KW-0699">rRNA-binding</keyword>
<protein>
    <recommendedName>
        <fullName evidence="5">Large ribosomal subunit protein bL25</fullName>
    </recommendedName>
    <alternativeName>
        <fullName evidence="5">General stress protein CTC</fullName>
    </alternativeName>
</protein>
<dbReference type="PANTHER" id="PTHR33284:SF1">
    <property type="entry name" value="RIBOSOMAL PROTEIN L25_GLN-TRNA SYNTHETASE, ANTI-CODON-BINDING DOMAIN-CONTAINING PROTEIN"/>
    <property type="match status" value="1"/>
</dbReference>
<gene>
    <name evidence="5" type="primary">rplY</name>
    <name evidence="5" type="synonym">ctc</name>
    <name evidence="9" type="ORF">E6C70_01180</name>
</gene>
<dbReference type="InterPro" id="IPR037121">
    <property type="entry name" value="Ribosomal_bL25_C"/>
</dbReference>
<evidence type="ECO:0000256" key="5">
    <source>
        <dbReference type="HAMAP-Rule" id="MF_01334"/>
    </source>
</evidence>
<reference evidence="9 10" key="1">
    <citation type="submission" date="2019-04" db="EMBL/GenBank/DDBJ databases">
        <authorList>
            <person name="Jiang L."/>
        </authorList>
    </citation>
    <scope>NUCLEOTIDE SEQUENCE [LARGE SCALE GENOMIC DNA]</scope>
    <source>
        <strain evidence="9 10">YIM 131861</strain>
    </source>
</reference>
<dbReference type="Proteomes" id="UP000307380">
    <property type="component" value="Unassembled WGS sequence"/>
</dbReference>
<evidence type="ECO:0000256" key="2">
    <source>
        <dbReference type="ARBA" id="ARBA00022884"/>
    </source>
</evidence>
<dbReference type="Pfam" id="PF14693">
    <property type="entry name" value="Ribosomal_TL5_C"/>
    <property type="match status" value="1"/>
</dbReference>
<dbReference type="NCBIfam" id="TIGR00731">
    <property type="entry name" value="bL25_bact_ctc"/>
    <property type="match status" value="1"/>
</dbReference>
<comment type="function">
    <text evidence="5">This is one of the proteins that binds to the 5S RNA in the ribosome where it forms part of the central protuberance.</text>
</comment>
<keyword evidence="2 5" id="KW-0694">RNA-binding</keyword>
<keyword evidence="10" id="KW-1185">Reference proteome</keyword>
<sequence>MADAKKKDDNKVVAEARESFGKGAARKIRAAGKIPAVIYGHGSEPRHVTLPAHQVGLILRKANALLDLDVDGKGELVLVKDVQKDPVRQIIEHIDLIVVKKGEKVVVEIPVHLTGESFAGTIADLDAKTLQLEVEATHIPENVVVDVEGLEEGTQILAGAIELPRGATLLIDADTLVVNVHVPQKVDLPEEGEEAAEAEAEEGTEETTSDEAAE</sequence>
<comment type="caution">
    <text evidence="9">The sequence shown here is derived from an EMBL/GenBank/DDBJ whole genome shotgun (WGS) entry which is preliminary data.</text>
</comment>
<dbReference type="OrthoDB" id="5242980at2"/>
<keyword evidence="4 5" id="KW-0687">Ribonucleoprotein</keyword>
<dbReference type="Gene3D" id="2.170.120.20">
    <property type="entry name" value="Ribosomal protein L25, beta domain"/>
    <property type="match status" value="1"/>
</dbReference>
<dbReference type="InterPro" id="IPR020056">
    <property type="entry name" value="Rbsml_bL25/Gln-tRNA_synth_N"/>
</dbReference>
<evidence type="ECO:0000259" key="7">
    <source>
        <dbReference type="Pfam" id="PF01386"/>
    </source>
</evidence>
<dbReference type="InterPro" id="IPR029751">
    <property type="entry name" value="Ribosomal_L25_dom"/>
</dbReference>
<evidence type="ECO:0000256" key="6">
    <source>
        <dbReference type="SAM" id="MobiDB-lite"/>
    </source>
</evidence>
<dbReference type="PANTHER" id="PTHR33284">
    <property type="entry name" value="RIBOSOMAL PROTEIN L25/GLN-TRNA SYNTHETASE, ANTI-CODON-BINDING DOMAIN-CONTAINING PROTEIN"/>
    <property type="match status" value="1"/>
</dbReference>
<evidence type="ECO:0000313" key="9">
    <source>
        <dbReference type="EMBL" id="THG36181.1"/>
    </source>
</evidence>
<dbReference type="GO" id="GO:0003735">
    <property type="term" value="F:structural constituent of ribosome"/>
    <property type="evidence" value="ECO:0007669"/>
    <property type="project" value="InterPro"/>
</dbReference>
<comment type="similarity">
    <text evidence="5">Belongs to the bacterial ribosomal protein bL25 family. CTC subfamily.</text>
</comment>